<dbReference type="Proteomes" id="UP000295244">
    <property type="component" value="Unassembled WGS sequence"/>
</dbReference>
<dbReference type="Pfam" id="PF01966">
    <property type="entry name" value="HD"/>
    <property type="match status" value="1"/>
</dbReference>
<evidence type="ECO:0000313" key="5">
    <source>
        <dbReference type="Proteomes" id="UP000295244"/>
    </source>
</evidence>
<dbReference type="InterPro" id="IPR006674">
    <property type="entry name" value="HD_domain"/>
</dbReference>
<evidence type="ECO:0000313" key="4">
    <source>
        <dbReference type="EMBL" id="TCJ15117.1"/>
    </source>
</evidence>
<dbReference type="AlphaFoldDB" id="A0A4R1BDL2"/>
<dbReference type="OrthoDB" id="9805698at2"/>
<dbReference type="EMBL" id="SKBU01000028">
    <property type="protein sequence ID" value="TCJ15117.1"/>
    <property type="molecule type" value="Genomic_DNA"/>
</dbReference>
<reference evidence="4 5" key="1">
    <citation type="submission" date="2019-03" db="EMBL/GenBank/DDBJ databases">
        <title>Whole genome sequence of a novel Rubrobacter taiwanensis strain, isolated from Yellowstone National Park.</title>
        <authorList>
            <person name="Freed S."/>
            <person name="Ramaley R.F."/>
            <person name="Kyndt J.A."/>
        </authorList>
    </citation>
    <scope>NUCLEOTIDE SEQUENCE [LARGE SCALE GENOMIC DNA]</scope>
    <source>
        <strain evidence="4 5">Yellowstone</strain>
    </source>
</reference>
<evidence type="ECO:0000256" key="1">
    <source>
        <dbReference type="ARBA" id="ARBA00022741"/>
    </source>
</evidence>
<comment type="caution">
    <text evidence="4">The sequence shown here is derived from an EMBL/GenBank/DDBJ whole genome shotgun (WGS) entry which is preliminary data.</text>
</comment>
<dbReference type="Gene3D" id="1.10.3090.10">
    <property type="entry name" value="cca-adding enzyme, domain 2"/>
    <property type="match status" value="1"/>
</dbReference>
<protein>
    <submittedName>
        <fullName evidence="4">HD domain-containing protein</fullName>
    </submittedName>
</protein>
<sequence>MLCSSPGWRSAGTSASPDSRPRRKSSARTSPGKPGRSRAGRTRTPAVGSSAGGGASTVALLEALRQPLDREELIRLVPELGLSRSLRQSEYHHLDALDHVLDTVRLVRRELEEGELGAEVRRPAGLLLAALLHDIAKPVTRGELDGRVLFVAHDTLGARLAARICARVGADAETADLVATLTELHLKIGFLNHRFTDYPAPRLARAAGPFGEELAVLCWADRLAAQGPKLKPEHLSRHRELCAGFLRASRELGPYPLPDYGELAGRLGLGRTEAGFVASRIRLLEARGLKRREAVGLASGLYRYLRGTRTAVE</sequence>
<dbReference type="InterPro" id="IPR050124">
    <property type="entry name" value="tRNA_CCA-adding_enzyme"/>
</dbReference>
<feature type="domain" description="HD" evidence="3">
    <location>
        <begin position="98"/>
        <end position="225"/>
    </location>
</feature>
<feature type="region of interest" description="Disordered" evidence="2">
    <location>
        <begin position="1"/>
        <end position="53"/>
    </location>
</feature>
<keyword evidence="1" id="KW-0547">Nucleotide-binding</keyword>
<accession>A0A4R1BDL2</accession>
<evidence type="ECO:0000259" key="3">
    <source>
        <dbReference type="Pfam" id="PF01966"/>
    </source>
</evidence>
<dbReference type="PANTHER" id="PTHR47545:SF2">
    <property type="entry name" value="CC-ADDING TRNA NUCLEOTIDYLTRANSFERASE"/>
    <property type="match status" value="1"/>
</dbReference>
<dbReference type="PANTHER" id="PTHR47545">
    <property type="entry name" value="MULTIFUNCTIONAL CCA PROTEIN"/>
    <property type="match status" value="1"/>
</dbReference>
<evidence type="ECO:0000256" key="2">
    <source>
        <dbReference type="SAM" id="MobiDB-lite"/>
    </source>
</evidence>
<gene>
    <name evidence="4" type="ORF">E0L93_13250</name>
</gene>
<dbReference type="SUPFAM" id="SSF109604">
    <property type="entry name" value="HD-domain/PDEase-like"/>
    <property type="match status" value="1"/>
</dbReference>
<name>A0A4R1BDL2_9ACTN</name>
<proteinExistence type="predicted"/>
<dbReference type="GO" id="GO:0000166">
    <property type="term" value="F:nucleotide binding"/>
    <property type="evidence" value="ECO:0007669"/>
    <property type="project" value="UniProtKB-KW"/>
</dbReference>
<organism evidence="4 5">
    <name type="scientific">Rubrobacter taiwanensis</name>
    <dbReference type="NCBI Taxonomy" id="185139"/>
    <lineage>
        <taxon>Bacteria</taxon>
        <taxon>Bacillati</taxon>
        <taxon>Actinomycetota</taxon>
        <taxon>Rubrobacteria</taxon>
        <taxon>Rubrobacterales</taxon>
        <taxon>Rubrobacteraceae</taxon>
        <taxon>Rubrobacter</taxon>
    </lineage>
</organism>
<keyword evidence="5" id="KW-1185">Reference proteome</keyword>